<dbReference type="HAMAP" id="MF_02235">
    <property type="entry name" value="SOTCase"/>
    <property type="match status" value="1"/>
</dbReference>
<feature type="binding site" description="in other chain" evidence="2">
    <location>
        <begin position="47"/>
        <end position="50"/>
    </location>
    <ligand>
        <name>carbamoyl phosphate</name>
        <dbReference type="ChEBI" id="CHEBI:58228"/>
        <note>ligand shared between two neighboring subunits</note>
    </ligand>
</feature>
<keyword evidence="1 2" id="KW-0808">Transferase</keyword>
<dbReference type="EC" id="2.1.3.11" evidence="2"/>
<name>A0A7G5XN20_9BACT</name>
<dbReference type="InterPro" id="IPR006131">
    <property type="entry name" value="Asp_carbamoyltransf_Asp/Orn-bd"/>
</dbReference>
<keyword evidence="2" id="KW-0028">Amino-acid biosynthesis</keyword>
<comment type="similarity">
    <text evidence="2">Belongs to the aspartate/ornithine carbamoyltransferase superfamily. SOTCase family.</text>
</comment>
<sequence length="318" mass="35988">MKQFISVHDVKDINAFVEKALAYKANPLKDQELGKGKRIGLIFLNPSLRTRLSTQVAAENLGMKPIVFNVGSEGWTWEFEEEAIMSGTTVEHVKDAAPILGNYFDVLAIRTFPSLQNKKDDYSELFIKQFIKYAGVPVVSLESSTLHPLQSLTDIITITETFKEKRKPKIVLTWAPHIKPLPQCVSNSFAQWINAWGEADFVITHPEDYELDEQFTKGATITHNQDEALKDADFVYVKNWSTYTDYGRIYCNDPAWMLTEEKLKTTNNAKVMHCLPVRRNVELSDEVLDSSNSIVTQQASNRVWAAQTVLAEILKGNG</sequence>
<dbReference type="SUPFAM" id="SSF53671">
    <property type="entry name" value="Aspartate/ornithine carbamoyltransferase"/>
    <property type="match status" value="1"/>
</dbReference>
<feature type="binding site" evidence="2">
    <location>
        <position position="177"/>
    </location>
    <ligand>
        <name>N(2)-succinyl-L-ornithine</name>
        <dbReference type="ChEBI" id="CHEBI:58514"/>
    </ligand>
</feature>
<organism evidence="5 6">
    <name type="scientific">Lacibacter sediminis</name>
    <dbReference type="NCBI Taxonomy" id="2760713"/>
    <lineage>
        <taxon>Bacteria</taxon>
        <taxon>Pseudomonadati</taxon>
        <taxon>Bacteroidota</taxon>
        <taxon>Chitinophagia</taxon>
        <taxon>Chitinophagales</taxon>
        <taxon>Chitinophagaceae</taxon>
        <taxon>Lacibacter</taxon>
    </lineage>
</organism>
<dbReference type="GO" id="GO:0019240">
    <property type="term" value="P:citrulline biosynthetic process"/>
    <property type="evidence" value="ECO:0007669"/>
    <property type="project" value="TreeGrafter"/>
</dbReference>
<evidence type="ECO:0000256" key="2">
    <source>
        <dbReference type="HAMAP-Rule" id="MF_02235"/>
    </source>
</evidence>
<proteinExistence type="inferred from homology"/>
<dbReference type="InterPro" id="IPR036901">
    <property type="entry name" value="Asp/Orn_carbamoylTrfase_sf"/>
</dbReference>
<dbReference type="PRINTS" id="PR00100">
    <property type="entry name" value="AOTCASE"/>
</dbReference>
<feature type="binding site" evidence="2">
    <location>
        <position position="238"/>
    </location>
    <ligand>
        <name>N(2)-succinyl-L-ornithine</name>
        <dbReference type="ChEBI" id="CHEBI:58514"/>
    </ligand>
</feature>
<dbReference type="GO" id="GO:0004585">
    <property type="term" value="F:ornithine carbamoyltransferase activity"/>
    <property type="evidence" value="ECO:0007669"/>
    <property type="project" value="InterPro"/>
</dbReference>
<dbReference type="Proteomes" id="UP000515344">
    <property type="component" value="Chromosome"/>
</dbReference>
<comment type="pathway">
    <text evidence="2">Amino-acid biosynthesis; L-arginine biosynthesis.</text>
</comment>
<accession>A0A7G5XN20</accession>
<feature type="binding site" evidence="2">
    <location>
        <position position="75"/>
    </location>
    <ligand>
        <name>carbamoyl phosphate</name>
        <dbReference type="ChEBI" id="CHEBI:58228"/>
        <note>ligand shared between two neighboring subunits</note>
    </ligand>
</feature>
<protein>
    <recommendedName>
        <fullName evidence="2">N-succinylornithine carbamoyltransferase</fullName>
        <ecNumber evidence="2">2.1.3.11</ecNumber>
    </recommendedName>
    <alternativeName>
        <fullName evidence="2">N-succinyl-L-ornithine transcarbamylase</fullName>
        <shortName evidence="2">SOTCase</shortName>
    </alternativeName>
</protein>
<dbReference type="GO" id="GO:0042450">
    <property type="term" value="P:L-arginine biosynthetic process via ornithine"/>
    <property type="evidence" value="ECO:0007669"/>
    <property type="project" value="TreeGrafter"/>
</dbReference>
<dbReference type="UniPathway" id="UPA00068"/>
<feature type="binding site" description="in other chain" evidence="2">
    <location>
        <position position="110"/>
    </location>
    <ligand>
        <name>carbamoyl phosphate</name>
        <dbReference type="ChEBI" id="CHEBI:58228"/>
        <note>ligand shared between two neighboring subunits</note>
    </ligand>
</feature>
<keyword evidence="2" id="KW-0055">Arginine biosynthesis</keyword>
<evidence type="ECO:0000259" key="4">
    <source>
        <dbReference type="Pfam" id="PF02729"/>
    </source>
</evidence>
<dbReference type="Pfam" id="PF02729">
    <property type="entry name" value="OTCace_N"/>
    <property type="match status" value="1"/>
</dbReference>
<comment type="subunit">
    <text evidence="2">Homotrimer.</text>
</comment>
<evidence type="ECO:0000259" key="3">
    <source>
        <dbReference type="Pfam" id="PF00185"/>
    </source>
</evidence>
<evidence type="ECO:0000313" key="5">
    <source>
        <dbReference type="EMBL" id="QNA46873.1"/>
    </source>
</evidence>
<feature type="binding site" evidence="2">
    <location>
        <position position="142"/>
    </location>
    <ligand>
        <name>N(2)-succinyl-L-ornithine</name>
        <dbReference type="ChEBI" id="CHEBI:58514"/>
    </ligand>
</feature>
<dbReference type="PANTHER" id="PTHR45753:SF3">
    <property type="entry name" value="ORNITHINE TRANSCARBAMYLASE, MITOCHONDRIAL"/>
    <property type="match status" value="1"/>
</dbReference>
<dbReference type="InterPro" id="IPR043696">
    <property type="entry name" value="ArgF'-like"/>
</dbReference>
<keyword evidence="6" id="KW-1185">Reference proteome</keyword>
<gene>
    <name evidence="2" type="primary">argF'</name>
    <name evidence="5" type="ORF">H4075_21470</name>
</gene>
<feature type="binding site" description="in other chain" evidence="2">
    <location>
        <begin position="274"/>
        <end position="275"/>
    </location>
    <ligand>
        <name>carbamoyl phosphate</name>
        <dbReference type="ChEBI" id="CHEBI:58228"/>
        <note>ligand shared between two neighboring subunits</note>
    </ligand>
</feature>
<dbReference type="PRINTS" id="PR00101">
    <property type="entry name" value="ATCASE"/>
</dbReference>
<dbReference type="EMBL" id="CP060007">
    <property type="protein sequence ID" value="QNA46873.1"/>
    <property type="molecule type" value="Genomic_DNA"/>
</dbReference>
<dbReference type="KEGG" id="lacs:H4075_21470"/>
<comment type="catalytic activity">
    <reaction evidence="2">
        <text>N(2)-succinyl-L-ornithine + carbamoyl phosphate = N(2)-succinyl-L-citrulline + phosphate + H(+)</text>
        <dbReference type="Rhea" id="RHEA:25884"/>
        <dbReference type="ChEBI" id="CHEBI:15378"/>
        <dbReference type="ChEBI" id="CHEBI:43474"/>
        <dbReference type="ChEBI" id="CHEBI:58228"/>
        <dbReference type="ChEBI" id="CHEBI:58514"/>
        <dbReference type="ChEBI" id="CHEBI:58862"/>
        <dbReference type="EC" id="2.1.3.11"/>
    </reaction>
</comment>
<feature type="domain" description="Aspartate/ornithine carbamoyltransferase carbamoyl-P binding" evidence="4">
    <location>
        <begin position="2"/>
        <end position="160"/>
    </location>
</feature>
<dbReference type="GO" id="GO:0016597">
    <property type="term" value="F:amino acid binding"/>
    <property type="evidence" value="ECO:0007669"/>
    <property type="project" value="InterPro"/>
</dbReference>
<feature type="binding site" description="in other chain" evidence="2">
    <location>
        <position position="302"/>
    </location>
    <ligand>
        <name>carbamoyl phosphate</name>
        <dbReference type="ChEBI" id="CHEBI:58228"/>
        <note>ligand shared between two neighboring subunits</note>
    </ligand>
</feature>
<feature type="domain" description="Aspartate/ornithine carbamoyltransferase Asp/Orn-binding" evidence="3">
    <location>
        <begin position="199"/>
        <end position="311"/>
    </location>
</feature>
<dbReference type="InterPro" id="IPR006130">
    <property type="entry name" value="Asp/Orn_carbamoylTrfase"/>
</dbReference>
<dbReference type="Pfam" id="PF00185">
    <property type="entry name" value="OTCace"/>
    <property type="match status" value="1"/>
</dbReference>
<dbReference type="Gene3D" id="3.40.50.1370">
    <property type="entry name" value="Aspartate/ornithine carbamoyltransferase"/>
    <property type="match status" value="2"/>
</dbReference>
<feature type="binding site" evidence="2">
    <location>
        <position position="278"/>
    </location>
    <ligand>
        <name>N(2)-succinyl-L-ornithine</name>
        <dbReference type="ChEBI" id="CHEBI:58514"/>
    </ligand>
</feature>
<evidence type="ECO:0000256" key="1">
    <source>
        <dbReference type="ARBA" id="ARBA00022679"/>
    </source>
</evidence>
<feature type="binding site" description="in other chain" evidence="2">
    <location>
        <begin position="147"/>
        <end position="150"/>
    </location>
    <ligand>
        <name>carbamoyl phosphate</name>
        <dbReference type="ChEBI" id="CHEBI:58228"/>
        <note>ligand shared between two neighboring subunits</note>
    </ligand>
</feature>
<reference evidence="6" key="1">
    <citation type="submission" date="2020-08" db="EMBL/GenBank/DDBJ databases">
        <title>Lacibacter sp. S13-6-6 genome sequencing.</title>
        <authorList>
            <person name="Jin L."/>
        </authorList>
    </citation>
    <scope>NUCLEOTIDE SEQUENCE [LARGE SCALE GENOMIC DNA]</scope>
    <source>
        <strain evidence="6">S13-6-6</strain>
    </source>
</reference>
<evidence type="ECO:0000313" key="6">
    <source>
        <dbReference type="Proteomes" id="UP000515344"/>
    </source>
</evidence>
<dbReference type="InterPro" id="IPR006132">
    <property type="entry name" value="Asp/Orn_carbamoyltranf_P-bd"/>
</dbReference>
<comment type="function">
    <text evidence="2">Catalyzes the transfer of the carbamoyl group from carbamoyl phosphate to the delta-amino group of N(2)-succinyl-L-ornithine to produce N(2)-succinyl-L-citrulline. Is essential for arginine biosynthesis.</text>
</comment>
<dbReference type="PANTHER" id="PTHR45753">
    <property type="entry name" value="ORNITHINE CARBAMOYLTRANSFERASE, MITOCHONDRIAL"/>
    <property type="match status" value="1"/>
</dbReference>
<dbReference type="AlphaFoldDB" id="A0A7G5XN20"/>